<evidence type="ECO:0000313" key="2">
    <source>
        <dbReference type="EMBL" id="OIN96043.1"/>
    </source>
</evidence>
<feature type="domain" description="Lon-like helical" evidence="1">
    <location>
        <begin position="89"/>
        <end position="113"/>
    </location>
</feature>
<gene>
    <name evidence="2" type="ORF">AUJ66_07580</name>
</gene>
<dbReference type="Gene3D" id="3.40.50.300">
    <property type="entry name" value="P-loop containing nucleotide triphosphate hydrolases"/>
    <property type="match status" value="1"/>
</dbReference>
<reference evidence="2 3" key="1">
    <citation type="journal article" date="2016" name="Environ. Microbiol.">
        <title>Genomic resolution of a cold subsurface aquifer community provides metabolic insights for novel microbes adapted to high CO concentrations.</title>
        <authorList>
            <person name="Probst A.J."/>
            <person name="Castelle C.J."/>
            <person name="Singh A."/>
            <person name="Brown C.T."/>
            <person name="Anantharaman K."/>
            <person name="Sharon I."/>
            <person name="Hug L.A."/>
            <person name="Burstein D."/>
            <person name="Emerson J.B."/>
            <person name="Thomas B.C."/>
            <person name="Banfield J.F."/>
        </authorList>
    </citation>
    <scope>NUCLEOTIDE SEQUENCE [LARGE SCALE GENOMIC DNA]</scope>
    <source>
        <strain evidence="2">CG1_02_38_46</strain>
    </source>
</reference>
<dbReference type="Proteomes" id="UP000182278">
    <property type="component" value="Unassembled WGS sequence"/>
</dbReference>
<dbReference type="Pfam" id="PF20437">
    <property type="entry name" value="LonC_helical"/>
    <property type="match status" value="1"/>
</dbReference>
<evidence type="ECO:0000259" key="1">
    <source>
        <dbReference type="Pfam" id="PF20437"/>
    </source>
</evidence>
<dbReference type="EMBL" id="MNUO01000115">
    <property type="protein sequence ID" value="OIN96043.1"/>
    <property type="molecule type" value="Genomic_DNA"/>
</dbReference>
<dbReference type="SUPFAM" id="SSF52540">
    <property type="entry name" value="P-loop containing nucleoside triphosphate hydrolases"/>
    <property type="match status" value="1"/>
</dbReference>
<accession>A0A1J4S9F4</accession>
<protein>
    <recommendedName>
        <fullName evidence="1">Lon-like helical domain-containing protein</fullName>
    </recommendedName>
</protein>
<dbReference type="AlphaFoldDB" id="A0A1J4S9F4"/>
<dbReference type="STRING" id="1817893.AUJ66_07580"/>
<evidence type="ECO:0000313" key="3">
    <source>
        <dbReference type="Proteomes" id="UP000182278"/>
    </source>
</evidence>
<organism evidence="2 3">
    <name type="scientific">Candidatus Desantisbacteria bacterium CG1_02_38_46</name>
    <dbReference type="NCBI Taxonomy" id="1817893"/>
    <lineage>
        <taxon>Bacteria</taxon>
        <taxon>Candidatus Desantisiibacteriota</taxon>
    </lineage>
</organism>
<proteinExistence type="predicted"/>
<sequence>MAKNNFEVPLEKLKWTCDPRQFMFNNTSEVPPLEGTIGQERGVDAIDFGLNIKTPGFNIYLAGISGTGKTSTIKSYVEKLAQTQEIPPDWCYVYNFSNPDTPLSINLPAGEGSIRDIALFAIGHHIQEIKSKYKNCPKVSKFLEDC</sequence>
<dbReference type="InterPro" id="IPR046844">
    <property type="entry name" value="Lon-like_helical"/>
</dbReference>
<comment type="caution">
    <text evidence="2">The sequence shown here is derived from an EMBL/GenBank/DDBJ whole genome shotgun (WGS) entry which is preliminary data.</text>
</comment>
<name>A0A1J4S9F4_9BACT</name>
<dbReference type="InterPro" id="IPR027417">
    <property type="entry name" value="P-loop_NTPase"/>
</dbReference>